<evidence type="ECO:0000313" key="5">
    <source>
        <dbReference type="EMBL" id="KAL3395759.1"/>
    </source>
</evidence>
<accession>A0ABD2WSS5</accession>
<gene>
    <name evidence="5" type="ORF">TKK_010291</name>
</gene>
<feature type="compositionally biased region" description="Basic and acidic residues" evidence="4">
    <location>
        <begin position="10"/>
        <end position="23"/>
    </location>
</feature>
<keyword evidence="6" id="KW-1185">Reference proteome</keyword>
<evidence type="ECO:0000313" key="6">
    <source>
        <dbReference type="Proteomes" id="UP001627154"/>
    </source>
</evidence>
<sequence length="940" mass="111421">MSLFPAYSASDEKKQEIVNDKIEPNSSEWIDNDSYQQSRVSVLSKVALENISSPSEITEYSCSGSLSARNSDEPKQTSAECEQPKINKKINKKEKKKREIFLEDLKGNNNYLTIKTLDVDMRPLYKTRFLGSWNTHKEKINHYKRLKFKRYYKKKMNTIEIDITPINLDRRKEFEEKIRTDDKNIEVWLDYAHFQDEISRVSEYKLLPLHKKLKILDKGLKANPTSIDLLLLKLQTMSKIKPVDEYCQELESMLKKDIDNIILWKALITAVKTSGVLCKKSKVLALYSKCFSTMKISSRKNIESNEKKVLALLYDCLTFLRQAGYWEQTWEIIKLNLCMNLDIKKEFFKNDTLEEKTLMDMEELIITSGLPLNLLWLRVETLRERCFWTSINLDEEDGSLIVDEKRLVCYEEVSDFIYPVVSRKSHFQLIVLSLLCLKIPLLPTRHCMLKDFSIEDYIHSVDSLEFILPIIQPAVWVGEQDNHPCNNLIMTDMLRGELTSGPQFLKYHPTRELYLNFIRSVFHTVAEKLPSKKRVSILVWWLRLERLIVFVNKCDPMRESPKKNELKPLIKAFLKKTENRNNLYFYKEYALIEFELGFHDNCIKMMQTLSQMQNIDSLSEDEMKSLFSFYRTYFELLFKINNYQMLKSDSFAQILENFKNFCSVQFKYNADMSIEEMLYNQILKFIMEPIQNKDEEEYFLSNIECDIFICYSYIMLIKNNEFENFNNILELCNRCMEHYSQNLNMKERFHECKIICIQLYQLIKNKKDFDAILHESINQAIDQFPGNTYFRSVKIVVDIFEPCWKLKSLNCESNTLDLLVRVLDMRNRIVHLKKEGLEDSVQLITNKMLAFYKNLSMDEETRICPLIWKLYMLSIREYNLVTKKGEEVYHLSVMQCPWIKSLYLNAAEIAPQVLTEIQDLIEEKELRMHISSQELNILRE</sequence>
<evidence type="ECO:0000256" key="3">
    <source>
        <dbReference type="ARBA" id="ARBA00023242"/>
    </source>
</evidence>
<protein>
    <submittedName>
        <fullName evidence="5">Uncharacterized protein</fullName>
    </submittedName>
</protein>
<comment type="caution">
    <text evidence="5">The sequence shown here is derived from an EMBL/GenBank/DDBJ whole genome shotgun (WGS) entry which is preliminary data.</text>
</comment>
<evidence type="ECO:0000256" key="2">
    <source>
        <dbReference type="ARBA" id="ARBA00009265"/>
    </source>
</evidence>
<dbReference type="InterPro" id="IPR013633">
    <property type="entry name" value="NRDE-2"/>
</dbReference>
<name>A0ABD2WSS5_9HYME</name>
<evidence type="ECO:0000256" key="1">
    <source>
        <dbReference type="ARBA" id="ARBA00004123"/>
    </source>
</evidence>
<feature type="region of interest" description="Disordered" evidence="4">
    <location>
        <begin position="62"/>
        <end position="82"/>
    </location>
</feature>
<keyword evidence="3" id="KW-0539">Nucleus</keyword>
<feature type="region of interest" description="Disordered" evidence="4">
    <location>
        <begin position="1"/>
        <end position="30"/>
    </location>
</feature>
<dbReference type="Pfam" id="PF08424">
    <property type="entry name" value="NRDE-2"/>
    <property type="match status" value="1"/>
</dbReference>
<comment type="subcellular location">
    <subcellularLocation>
        <location evidence="1">Nucleus</location>
    </subcellularLocation>
</comment>
<dbReference type="EMBL" id="JBJJXI010000078">
    <property type="protein sequence ID" value="KAL3395759.1"/>
    <property type="molecule type" value="Genomic_DNA"/>
</dbReference>
<reference evidence="5 6" key="1">
    <citation type="journal article" date="2024" name="bioRxiv">
        <title>A reference genome for Trichogramma kaykai: A tiny desert-dwelling parasitoid wasp with competing sex-ratio distorters.</title>
        <authorList>
            <person name="Culotta J."/>
            <person name="Lindsey A.R."/>
        </authorList>
    </citation>
    <scope>NUCLEOTIDE SEQUENCE [LARGE SCALE GENOMIC DNA]</scope>
    <source>
        <strain evidence="5 6">KSX58</strain>
    </source>
</reference>
<dbReference type="Proteomes" id="UP001627154">
    <property type="component" value="Unassembled WGS sequence"/>
</dbReference>
<dbReference type="AlphaFoldDB" id="A0ABD2WSS5"/>
<dbReference type="GO" id="GO:0005634">
    <property type="term" value="C:nucleus"/>
    <property type="evidence" value="ECO:0007669"/>
    <property type="project" value="UniProtKB-SubCell"/>
</dbReference>
<dbReference type="PANTHER" id="PTHR13471">
    <property type="entry name" value="TETRATRICOPEPTIDE-LIKE HELICAL"/>
    <property type="match status" value="1"/>
</dbReference>
<proteinExistence type="inferred from homology"/>
<evidence type="ECO:0000256" key="4">
    <source>
        <dbReference type="SAM" id="MobiDB-lite"/>
    </source>
</evidence>
<organism evidence="5 6">
    <name type="scientific">Trichogramma kaykai</name>
    <dbReference type="NCBI Taxonomy" id="54128"/>
    <lineage>
        <taxon>Eukaryota</taxon>
        <taxon>Metazoa</taxon>
        <taxon>Ecdysozoa</taxon>
        <taxon>Arthropoda</taxon>
        <taxon>Hexapoda</taxon>
        <taxon>Insecta</taxon>
        <taxon>Pterygota</taxon>
        <taxon>Neoptera</taxon>
        <taxon>Endopterygota</taxon>
        <taxon>Hymenoptera</taxon>
        <taxon>Apocrita</taxon>
        <taxon>Proctotrupomorpha</taxon>
        <taxon>Chalcidoidea</taxon>
        <taxon>Trichogrammatidae</taxon>
        <taxon>Trichogramma</taxon>
    </lineage>
</organism>
<comment type="similarity">
    <text evidence="2">Belongs to the NRDE2 family.</text>
</comment>
<dbReference type="PANTHER" id="PTHR13471:SF0">
    <property type="entry name" value="NUCLEAR EXOSOME REGULATOR NRDE2"/>
    <property type="match status" value="1"/>
</dbReference>